<feature type="chain" id="PRO_5009445943" evidence="3">
    <location>
        <begin position="20"/>
        <end position="615"/>
    </location>
</feature>
<keyword evidence="3" id="KW-0732">Signal</keyword>
<dbReference type="PROSITE" id="PS51387">
    <property type="entry name" value="FAD_PCMH"/>
    <property type="match status" value="1"/>
</dbReference>
<dbReference type="PANTHER" id="PTHR13878">
    <property type="entry name" value="GULONOLACTONE OXIDASE"/>
    <property type="match status" value="1"/>
</dbReference>
<dbReference type="GO" id="GO:0016491">
    <property type="term" value="F:oxidoreductase activity"/>
    <property type="evidence" value="ECO:0007669"/>
    <property type="project" value="UniProtKB-KW"/>
</dbReference>
<keyword evidence="2" id="KW-0560">Oxidoreductase</keyword>
<dbReference type="PANTHER" id="PTHR13878:SF91">
    <property type="entry name" value="FAD BINDING DOMAIN PROTEIN (AFU_ORTHOLOGUE AFUA_6G12070)-RELATED"/>
    <property type="match status" value="1"/>
</dbReference>
<dbReference type="SUPFAM" id="SSF56176">
    <property type="entry name" value="FAD-binding/transporter-associated domain-like"/>
    <property type="match status" value="1"/>
</dbReference>
<feature type="domain" description="FAD-binding PCMH-type" evidence="4">
    <location>
        <begin position="152"/>
        <end position="334"/>
    </location>
</feature>
<accession>A0A1E1KG95</accession>
<reference evidence="6" key="1">
    <citation type="submission" date="2016-03" db="EMBL/GenBank/DDBJ databases">
        <authorList>
            <person name="Guldener U."/>
        </authorList>
    </citation>
    <scope>NUCLEOTIDE SEQUENCE [LARGE SCALE GENOMIC DNA]</scope>
    <source>
        <strain evidence="6">04CH-RAC-A.6.1</strain>
    </source>
</reference>
<sequence>MSLLLLVTIFLLWANFTSAVSTMAIISRQFEELDSSILTSEEVALLNFSHSDAPVKRLECKIFPGDSAWPSDHQWQLLNKTTNGALIKTIPLAAPCFAGPSYNVEKCKSVTASWGNSTLHISDPTSMMSPLFQGRTYEPPSISPASNQTCTSGGYPAYAINASRIADIQLGVNFARRSGIRLVIKNTGHDFSGKSGGAGALSIWTHHLKGMEFVPEFRGEGKKGYKGPAFKCRSGIQAWEIYEAASKQGLVVVGGEGRTVGVMGGYILGGGHSPLSSIHGLGADHIISLDVVLSSGRFITATPTKNYDIYWALAGGGGSTFGVVTSVTVKAHPDFPVTAFSFSFSASSTAVFWAGVRTFFTYFIPLSEAGTYSYFNVFPGVIPTFSMKPFFAPNLTIFQTEALLKPWFDDLAALGIFIVAKPAAYPNYLRAWQANFPQEGAGGDTSIVGSRLFPRSNWLNETLLNATFTAWKESVDAGLFTISFNFGPTLAAGGDPDNSVNPAWRESVMHAMQLVLWPSDANYTEIKQKRNLLTERQNAWIEVSPGAGAYLGESDREDIDFQQNFYGKNYARLLRIKHEIDPEDVFWAKTAVGSDAWHIVNYGPVDDENGRLCRV</sequence>
<gene>
    <name evidence="5" type="ORF">RAG0_06187</name>
</gene>
<dbReference type="InterPro" id="IPR012951">
    <property type="entry name" value="BBE"/>
</dbReference>
<feature type="signal peptide" evidence="3">
    <location>
        <begin position="1"/>
        <end position="19"/>
    </location>
</feature>
<evidence type="ECO:0000256" key="1">
    <source>
        <dbReference type="ARBA" id="ARBA00005466"/>
    </source>
</evidence>
<comment type="similarity">
    <text evidence="1">Belongs to the oxygen-dependent FAD-linked oxidoreductase family.</text>
</comment>
<name>A0A1E1KG95_9HELO</name>
<dbReference type="InterPro" id="IPR006094">
    <property type="entry name" value="Oxid_FAD_bind_N"/>
</dbReference>
<dbReference type="Gene3D" id="3.30.465.10">
    <property type="match status" value="2"/>
</dbReference>
<dbReference type="OrthoDB" id="9983560at2759"/>
<evidence type="ECO:0000256" key="3">
    <source>
        <dbReference type="SAM" id="SignalP"/>
    </source>
</evidence>
<dbReference type="EMBL" id="FJUX01000029">
    <property type="protein sequence ID" value="CZS97083.1"/>
    <property type="molecule type" value="Genomic_DNA"/>
</dbReference>
<dbReference type="AlphaFoldDB" id="A0A1E1KG95"/>
<proteinExistence type="inferred from homology"/>
<dbReference type="InterPro" id="IPR036318">
    <property type="entry name" value="FAD-bd_PCMH-like_sf"/>
</dbReference>
<dbReference type="Proteomes" id="UP000178912">
    <property type="component" value="Unassembled WGS sequence"/>
</dbReference>
<keyword evidence="6" id="KW-1185">Reference proteome</keyword>
<dbReference type="Pfam" id="PF08031">
    <property type="entry name" value="BBE"/>
    <property type="match status" value="1"/>
</dbReference>
<dbReference type="InterPro" id="IPR016166">
    <property type="entry name" value="FAD-bd_PCMH"/>
</dbReference>
<dbReference type="Pfam" id="PF01565">
    <property type="entry name" value="FAD_binding_4"/>
    <property type="match status" value="1"/>
</dbReference>
<dbReference type="InterPro" id="IPR016169">
    <property type="entry name" value="FAD-bd_PCMH_sub2"/>
</dbReference>
<organism evidence="5 6">
    <name type="scientific">Rhynchosporium agropyri</name>
    <dbReference type="NCBI Taxonomy" id="914238"/>
    <lineage>
        <taxon>Eukaryota</taxon>
        <taxon>Fungi</taxon>
        <taxon>Dikarya</taxon>
        <taxon>Ascomycota</taxon>
        <taxon>Pezizomycotina</taxon>
        <taxon>Leotiomycetes</taxon>
        <taxon>Helotiales</taxon>
        <taxon>Ploettnerulaceae</taxon>
        <taxon>Rhynchosporium</taxon>
    </lineage>
</organism>
<evidence type="ECO:0000259" key="4">
    <source>
        <dbReference type="PROSITE" id="PS51387"/>
    </source>
</evidence>
<dbReference type="InterPro" id="IPR050432">
    <property type="entry name" value="FAD-linked_Oxidoreductases_BP"/>
</dbReference>
<evidence type="ECO:0000313" key="5">
    <source>
        <dbReference type="EMBL" id="CZS97083.1"/>
    </source>
</evidence>
<dbReference type="GO" id="GO:0071949">
    <property type="term" value="F:FAD binding"/>
    <property type="evidence" value="ECO:0007669"/>
    <property type="project" value="InterPro"/>
</dbReference>
<evidence type="ECO:0000313" key="6">
    <source>
        <dbReference type="Proteomes" id="UP000178912"/>
    </source>
</evidence>
<evidence type="ECO:0000256" key="2">
    <source>
        <dbReference type="ARBA" id="ARBA00023002"/>
    </source>
</evidence>
<protein>
    <submittedName>
        <fullName evidence="5">Related to isoamyl alcohol oxidase</fullName>
    </submittedName>
</protein>